<evidence type="ECO:0000313" key="2">
    <source>
        <dbReference type="EMBL" id="KAJ3832421.1"/>
    </source>
</evidence>
<protein>
    <recommendedName>
        <fullName evidence="4">DNase I-like protein</fullName>
    </recommendedName>
</protein>
<dbReference type="PANTHER" id="PTHR19446">
    <property type="entry name" value="REVERSE TRANSCRIPTASES"/>
    <property type="match status" value="1"/>
</dbReference>
<evidence type="ECO:0008006" key="4">
    <source>
        <dbReference type="Google" id="ProtNLM"/>
    </source>
</evidence>
<feature type="compositionally biased region" description="Basic and acidic residues" evidence="1">
    <location>
        <begin position="15"/>
        <end position="25"/>
    </location>
</feature>
<feature type="region of interest" description="Disordered" evidence="1">
    <location>
        <begin position="1"/>
        <end position="65"/>
    </location>
</feature>
<sequence length="677" mass="77703">MDGQNAPSPNNIEDEVNHDLADDNRLPTTPNTGDVQPNTSQNIPKGDNRNVSTPNARTKQNHCKKKTKSAIKIAALNIQGHGVINPEHSDNKWMHVRQLINHHWIGILVVGEAHLDSQRRDDIERIHGASLKILFSRRQDTPNAAGIAFVLNKSITNTEGIQTYEIVAGHALLMEILWHNDEKLSLLGIYAPNASMQENATFWEQIKSFFERNPRIRKPDLMLGDCNVVEEMMDRLPMRCDAACAVNALDNLKTLLSLEDGWRYTYPPTLKYTFMRASQDQTKHHARLDRIYNRTNLSDNLFEWNIETPGIKTDHDMVSVKLTSEAAPKVGRGRWVMPHHIIYDKKVRDFINEEGMKLEDRLTTMEDQEWDPGRNIQTEWAKFQREFVKLARARAKAVVPRLDQEIQTTESRIDVISNDQELGEDERMISVTMLKEKLASLEQQRHKSSRAMTKTRNILYGETISRYWFQQNKSKAPRQLLRRLEKKPATNGATQAPNGSQQVEAVKEYETHSQRMADMMRDHHDEIQRDEHDPNIEAREQATQLVLNQVESRIQVDHAGELARLLTDKAVEEALRLSANHKAPGLNGISYEIWKTINARYTNATKHNTRAFNIIQTLRKVYNDIEQHGVAPDTGFAESWMCPLHKKGDKAIIANYRPISLLNSDYKIMTKALTIKL</sequence>
<dbReference type="Gene3D" id="3.60.10.10">
    <property type="entry name" value="Endonuclease/exonuclease/phosphatase"/>
    <property type="match status" value="1"/>
</dbReference>
<dbReference type="InterPro" id="IPR036691">
    <property type="entry name" value="Endo/exonu/phosph_ase_sf"/>
</dbReference>
<reference evidence="2" key="1">
    <citation type="submission" date="2022-08" db="EMBL/GenBank/DDBJ databases">
        <authorList>
            <consortium name="DOE Joint Genome Institute"/>
            <person name="Min B."/>
            <person name="Riley R."/>
            <person name="Sierra-Patev S."/>
            <person name="Naranjo-Ortiz M."/>
            <person name="Looney B."/>
            <person name="Konkel Z."/>
            <person name="Slot J.C."/>
            <person name="Sakamoto Y."/>
            <person name="Steenwyk J.L."/>
            <person name="Rokas A."/>
            <person name="Carro J."/>
            <person name="Camarero S."/>
            <person name="Ferreira P."/>
            <person name="Molpeceres G."/>
            <person name="Ruiz-Duenas F.J."/>
            <person name="Serrano A."/>
            <person name="Henrissat B."/>
            <person name="Drula E."/>
            <person name="Hughes K.W."/>
            <person name="Mata J.L."/>
            <person name="Ishikawa N.K."/>
            <person name="Vargas-Isla R."/>
            <person name="Ushijima S."/>
            <person name="Smith C.A."/>
            <person name="Ahrendt S."/>
            <person name="Andreopoulos W."/>
            <person name="He G."/>
            <person name="Labutti K."/>
            <person name="Lipzen A."/>
            <person name="Ng V."/>
            <person name="Sandor L."/>
            <person name="Barry K."/>
            <person name="Martinez A.T."/>
            <person name="Xiao Y."/>
            <person name="Gibbons J.G."/>
            <person name="Terashima K."/>
            <person name="Hibbett D.S."/>
            <person name="Grigoriev I.V."/>
        </authorList>
    </citation>
    <scope>NUCLEOTIDE SEQUENCE</scope>
    <source>
        <strain evidence="2">TFB9207</strain>
    </source>
</reference>
<evidence type="ECO:0000256" key="1">
    <source>
        <dbReference type="SAM" id="MobiDB-lite"/>
    </source>
</evidence>
<gene>
    <name evidence="2" type="ORF">F5878DRAFT_548197</name>
</gene>
<name>A0AA38NXG3_9AGAR</name>
<feature type="non-terminal residue" evidence="2">
    <location>
        <position position="677"/>
    </location>
</feature>
<proteinExistence type="predicted"/>
<comment type="caution">
    <text evidence="2">The sequence shown here is derived from an EMBL/GenBank/DDBJ whole genome shotgun (WGS) entry which is preliminary data.</text>
</comment>
<keyword evidence="3" id="KW-1185">Reference proteome</keyword>
<feature type="compositionally biased region" description="Polar residues" evidence="1">
    <location>
        <begin position="1"/>
        <end position="11"/>
    </location>
</feature>
<organism evidence="2 3">
    <name type="scientific">Lentinula raphanica</name>
    <dbReference type="NCBI Taxonomy" id="153919"/>
    <lineage>
        <taxon>Eukaryota</taxon>
        <taxon>Fungi</taxon>
        <taxon>Dikarya</taxon>
        <taxon>Basidiomycota</taxon>
        <taxon>Agaricomycotina</taxon>
        <taxon>Agaricomycetes</taxon>
        <taxon>Agaricomycetidae</taxon>
        <taxon>Agaricales</taxon>
        <taxon>Marasmiineae</taxon>
        <taxon>Omphalotaceae</taxon>
        <taxon>Lentinula</taxon>
    </lineage>
</organism>
<dbReference type="Proteomes" id="UP001163846">
    <property type="component" value="Unassembled WGS sequence"/>
</dbReference>
<dbReference type="SUPFAM" id="SSF56219">
    <property type="entry name" value="DNase I-like"/>
    <property type="match status" value="1"/>
</dbReference>
<dbReference type="AlphaFoldDB" id="A0AA38NXG3"/>
<dbReference type="EMBL" id="MU806964">
    <property type="protein sequence ID" value="KAJ3832421.1"/>
    <property type="molecule type" value="Genomic_DNA"/>
</dbReference>
<evidence type="ECO:0000313" key="3">
    <source>
        <dbReference type="Proteomes" id="UP001163846"/>
    </source>
</evidence>
<feature type="compositionally biased region" description="Polar residues" evidence="1">
    <location>
        <begin position="26"/>
        <end position="58"/>
    </location>
</feature>
<accession>A0AA38NXG3</accession>